<dbReference type="RefSeq" id="WP_145749545.1">
    <property type="nucleotide sequence ID" value="NZ_JAYNFR010000039.1"/>
</dbReference>
<sequence>MAYIAVHDTMHGVGFAPKSTLLSRRALGRAGANGGRLVRDFLALASLFATLYGAVLILGAAMGG</sequence>
<dbReference type="AlphaFoldDB" id="A0A560FJV7"/>
<gene>
    <name evidence="2" type="ORF">FBZ89_104123</name>
</gene>
<evidence type="ECO:0000256" key="1">
    <source>
        <dbReference type="SAM" id="Phobius"/>
    </source>
</evidence>
<organism evidence="2 3">
    <name type="scientific">Nitrospirillum amazonense</name>
    <dbReference type="NCBI Taxonomy" id="28077"/>
    <lineage>
        <taxon>Bacteria</taxon>
        <taxon>Pseudomonadati</taxon>
        <taxon>Pseudomonadota</taxon>
        <taxon>Alphaproteobacteria</taxon>
        <taxon>Rhodospirillales</taxon>
        <taxon>Azospirillaceae</taxon>
        <taxon>Nitrospirillum</taxon>
    </lineage>
</organism>
<proteinExistence type="predicted"/>
<keyword evidence="1" id="KW-0472">Membrane</keyword>
<comment type="caution">
    <text evidence="2">The sequence shown here is derived from an EMBL/GenBank/DDBJ whole genome shotgun (WGS) entry which is preliminary data.</text>
</comment>
<dbReference type="Proteomes" id="UP000319859">
    <property type="component" value="Unassembled WGS sequence"/>
</dbReference>
<evidence type="ECO:0000313" key="2">
    <source>
        <dbReference type="EMBL" id="TWB21875.1"/>
    </source>
</evidence>
<keyword evidence="1" id="KW-1133">Transmembrane helix</keyword>
<dbReference type="EMBL" id="VITN01000004">
    <property type="protein sequence ID" value="TWB21875.1"/>
    <property type="molecule type" value="Genomic_DNA"/>
</dbReference>
<protein>
    <submittedName>
        <fullName evidence="2">Uncharacterized protein</fullName>
    </submittedName>
</protein>
<feature type="transmembrane region" description="Helical" evidence="1">
    <location>
        <begin position="41"/>
        <end position="62"/>
    </location>
</feature>
<reference evidence="2 3" key="1">
    <citation type="submission" date="2019-06" db="EMBL/GenBank/DDBJ databases">
        <title>Genomic Encyclopedia of Type Strains, Phase IV (KMG-V): Genome sequencing to study the core and pangenomes of soil and plant-associated prokaryotes.</title>
        <authorList>
            <person name="Whitman W."/>
        </authorList>
    </citation>
    <scope>NUCLEOTIDE SEQUENCE [LARGE SCALE GENOMIC DNA]</scope>
    <source>
        <strain evidence="2 3">BR 11880</strain>
    </source>
</reference>
<keyword evidence="1" id="KW-0812">Transmembrane</keyword>
<accession>A0A560FJV7</accession>
<evidence type="ECO:0000313" key="3">
    <source>
        <dbReference type="Proteomes" id="UP000319859"/>
    </source>
</evidence>
<name>A0A560FJV7_9PROT</name>